<dbReference type="EMBL" id="QOQW01000024">
    <property type="protein sequence ID" value="RCK78332.1"/>
    <property type="molecule type" value="Genomic_DNA"/>
</dbReference>
<dbReference type="Pfam" id="PF19289">
    <property type="entry name" value="PmbA_TldD_3rd"/>
    <property type="match status" value="1"/>
</dbReference>
<dbReference type="InterPro" id="IPR045569">
    <property type="entry name" value="Metalloprtase-TldD/E_C"/>
</dbReference>
<comment type="caution">
    <text evidence="5">The sequence shown here is derived from an EMBL/GenBank/DDBJ whole genome shotgun (WGS) entry which is preliminary data.</text>
</comment>
<dbReference type="SUPFAM" id="SSF111283">
    <property type="entry name" value="Putative modulator of DNA gyrase, PmbA/TldD"/>
    <property type="match status" value="1"/>
</dbReference>
<evidence type="ECO:0000256" key="1">
    <source>
        <dbReference type="ARBA" id="ARBA00005836"/>
    </source>
</evidence>
<dbReference type="AlphaFoldDB" id="A0A367ZLP5"/>
<dbReference type="PANTHER" id="PTHR43666">
    <property type="entry name" value="TLDD PROTEIN"/>
    <property type="match status" value="1"/>
</dbReference>
<protein>
    <submittedName>
        <fullName evidence="5">TldE/PmbA family protein, Actinobacterial subgroup</fullName>
    </submittedName>
</protein>
<evidence type="ECO:0000313" key="6">
    <source>
        <dbReference type="Proteomes" id="UP000252355"/>
    </source>
</evidence>
<feature type="domain" description="Metalloprotease TldD/E N-terminal" evidence="2">
    <location>
        <begin position="24"/>
        <end position="88"/>
    </location>
</feature>
<dbReference type="InterPro" id="IPR002510">
    <property type="entry name" value="Metalloprtase-TldD/E_N"/>
</dbReference>
<sequence length="447" mass="48695">MLGQQQTERILREVLDLAKAADEAEVVVFTNESGLTRFAENYIHQNVVERNAQAHVRVVLGKKLGFGSTNRVDGDGLREMVERALQTASLSEDNPDFAGLPADNRPVPTIDVFRPSTERFTPRRRAEAVARLIEACQAKGLRAAGAFETGLREIAIANSKGVFRYQPATVADFNTVVMSDDSSGFANASAIDVHDLDVDALAREAIDKAERSRHPIDLPAGEYPVVLEEYAVANLIGFLAYLGFNGMAYREGRTFLNEKRGQPIAAPGISIWDDGLDPRGLAQPFDFEGVAKRRVDLVKSGIAGDPVYDHQTASLAKVDNTGHALPAPNSYGPIPLHLFMAPGATPKTELAKGITRGIWVTRFHYVNPVQPRQTILTGMTRDGTFLIEDGQITRGIKNLRFTASILEALQRVEAIGATTRQFINTYGSTVVPALRIGSFSFSGATTF</sequence>
<dbReference type="Pfam" id="PF01523">
    <property type="entry name" value="PmbA_TldD_1st"/>
    <property type="match status" value="1"/>
</dbReference>
<dbReference type="InterPro" id="IPR045570">
    <property type="entry name" value="Metalloprtase-TldD/E_cen_dom"/>
</dbReference>
<dbReference type="GO" id="GO:0006508">
    <property type="term" value="P:proteolysis"/>
    <property type="evidence" value="ECO:0007669"/>
    <property type="project" value="InterPro"/>
</dbReference>
<evidence type="ECO:0000259" key="3">
    <source>
        <dbReference type="Pfam" id="PF19289"/>
    </source>
</evidence>
<evidence type="ECO:0000313" key="5">
    <source>
        <dbReference type="EMBL" id="RCK78332.1"/>
    </source>
</evidence>
<dbReference type="GO" id="GO:0008237">
    <property type="term" value="F:metallopeptidase activity"/>
    <property type="evidence" value="ECO:0007669"/>
    <property type="project" value="InterPro"/>
</dbReference>
<accession>A0A367ZLP5</accession>
<evidence type="ECO:0000259" key="2">
    <source>
        <dbReference type="Pfam" id="PF01523"/>
    </source>
</evidence>
<dbReference type="InterPro" id="IPR035068">
    <property type="entry name" value="TldD/PmbA_N"/>
</dbReference>
<dbReference type="PANTHER" id="PTHR43666:SF1">
    <property type="entry name" value="CONSERVED PROTEIN"/>
    <property type="match status" value="1"/>
</dbReference>
<dbReference type="Pfam" id="PF19290">
    <property type="entry name" value="PmbA_TldD_2nd"/>
    <property type="match status" value="1"/>
</dbReference>
<feature type="domain" description="Metalloprotease TldD/E C-terminal" evidence="3">
    <location>
        <begin position="221"/>
        <end position="443"/>
    </location>
</feature>
<dbReference type="Gene3D" id="3.30.2290.10">
    <property type="entry name" value="PmbA/TldD superfamily"/>
    <property type="match status" value="1"/>
</dbReference>
<dbReference type="Proteomes" id="UP000252355">
    <property type="component" value="Unassembled WGS sequence"/>
</dbReference>
<feature type="domain" description="Metalloprotease TldD/E central" evidence="4">
    <location>
        <begin position="127"/>
        <end position="212"/>
    </location>
</feature>
<proteinExistence type="inferred from homology"/>
<name>A0A367ZLP5_9BACT</name>
<reference evidence="5 6" key="1">
    <citation type="submission" date="2018-05" db="EMBL/GenBank/DDBJ databases">
        <title>A metagenomic window into the 2 km-deep terrestrial subsurface aquifer revealed taxonomically and functionally diverse microbial community comprising novel uncultured bacterial lineages.</title>
        <authorList>
            <person name="Kadnikov V.V."/>
            <person name="Mardanov A.V."/>
            <person name="Beletsky A.V."/>
            <person name="Banks D."/>
            <person name="Pimenov N.V."/>
            <person name="Frank Y.A."/>
            <person name="Karnachuk O.V."/>
            <person name="Ravin N.V."/>
        </authorList>
    </citation>
    <scope>NUCLEOTIDE SEQUENCE [LARGE SCALE GENOMIC DNA]</scope>
    <source>
        <strain evidence="5">BY5</strain>
    </source>
</reference>
<evidence type="ECO:0000259" key="4">
    <source>
        <dbReference type="Pfam" id="PF19290"/>
    </source>
</evidence>
<organism evidence="5 6">
    <name type="scientific">Candidatus Ozemobacter sibiricus</name>
    <dbReference type="NCBI Taxonomy" id="2268124"/>
    <lineage>
        <taxon>Bacteria</taxon>
        <taxon>Candidatus Ozemobacteria</taxon>
        <taxon>Candidatus Ozemobacterales</taxon>
        <taxon>Candidatus Ozemobacteraceae</taxon>
        <taxon>Candidatus Ozemobacter</taxon>
    </lineage>
</organism>
<gene>
    <name evidence="5" type="ORF">OZSIB_1574</name>
</gene>
<dbReference type="InterPro" id="IPR036059">
    <property type="entry name" value="TldD/PmbA_sf"/>
</dbReference>
<comment type="similarity">
    <text evidence="1">Belongs to the peptidase U62 family.</text>
</comment>